<dbReference type="AlphaFoldDB" id="A0A8J4X3U0"/>
<proteinExistence type="predicted"/>
<organism evidence="2 3">
    <name type="scientific">Clarias magur</name>
    <name type="common">Asian catfish</name>
    <name type="synonym">Macropteronotus magur</name>
    <dbReference type="NCBI Taxonomy" id="1594786"/>
    <lineage>
        <taxon>Eukaryota</taxon>
        <taxon>Metazoa</taxon>
        <taxon>Chordata</taxon>
        <taxon>Craniata</taxon>
        <taxon>Vertebrata</taxon>
        <taxon>Euteleostomi</taxon>
        <taxon>Actinopterygii</taxon>
        <taxon>Neopterygii</taxon>
        <taxon>Teleostei</taxon>
        <taxon>Ostariophysi</taxon>
        <taxon>Siluriformes</taxon>
        <taxon>Clariidae</taxon>
        <taxon>Clarias</taxon>
    </lineage>
</organism>
<comment type="caution">
    <text evidence="2">The sequence shown here is derived from an EMBL/GenBank/DDBJ whole genome shotgun (WGS) entry which is preliminary data.</text>
</comment>
<dbReference type="EMBL" id="QNUK01000115">
    <property type="protein sequence ID" value="KAF5901289.1"/>
    <property type="molecule type" value="Genomic_DNA"/>
</dbReference>
<name>A0A8J4X3U0_CLAMG</name>
<evidence type="ECO:0000313" key="3">
    <source>
        <dbReference type="Proteomes" id="UP000727407"/>
    </source>
</evidence>
<evidence type="ECO:0000313" key="2">
    <source>
        <dbReference type="EMBL" id="KAF5901289.1"/>
    </source>
</evidence>
<accession>A0A8J4X3U0</accession>
<keyword evidence="3" id="KW-1185">Reference proteome</keyword>
<dbReference type="Proteomes" id="UP000727407">
    <property type="component" value="Unassembled WGS sequence"/>
</dbReference>
<sequence>MSLRRCGWSGADVTPGSGFTAAVGTASGSEGTGEEGPSVGHVSRSGAHSVHGASDVSGILCDARRDSLFRIDGANLRTELMESRDRRRILIV</sequence>
<gene>
    <name evidence="2" type="ORF">DAT39_008950</name>
</gene>
<feature type="region of interest" description="Disordered" evidence="1">
    <location>
        <begin position="1"/>
        <end position="52"/>
    </location>
</feature>
<feature type="compositionally biased region" description="Low complexity" evidence="1">
    <location>
        <begin position="20"/>
        <end position="40"/>
    </location>
</feature>
<evidence type="ECO:0000256" key="1">
    <source>
        <dbReference type="SAM" id="MobiDB-lite"/>
    </source>
</evidence>
<protein>
    <submittedName>
        <fullName evidence="2">Uncharacterized protein</fullName>
    </submittedName>
</protein>
<reference evidence="2" key="1">
    <citation type="submission" date="2020-07" db="EMBL/GenBank/DDBJ databases">
        <title>Clarias magur genome sequencing, assembly and annotation.</title>
        <authorList>
            <person name="Kushwaha B."/>
            <person name="Kumar R."/>
            <person name="Das P."/>
            <person name="Joshi C.G."/>
            <person name="Kumar D."/>
            <person name="Nagpure N.S."/>
            <person name="Pandey M."/>
            <person name="Agarwal S."/>
            <person name="Srivastava S."/>
            <person name="Singh M."/>
            <person name="Sahoo L."/>
            <person name="Jayasankar P."/>
            <person name="Meher P.K."/>
            <person name="Koringa P.G."/>
            <person name="Iquebal M.A."/>
            <person name="Das S.P."/>
            <person name="Bit A."/>
            <person name="Patnaik S."/>
            <person name="Patel N."/>
            <person name="Shah T.M."/>
            <person name="Hinsu A."/>
            <person name="Jena J.K."/>
        </authorList>
    </citation>
    <scope>NUCLEOTIDE SEQUENCE</scope>
    <source>
        <strain evidence="2">CIFAMagur01</strain>
        <tissue evidence="2">Testis</tissue>
    </source>
</reference>